<dbReference type="GO" id="GO:0008483">
    <property type="term" value="F:transaminase activity"/>
    <property type="evidence" value="ECO:0007669"/>
    <property type="project" value="UniProtKB-KW"/>
</dbReference>
<feature type="active site" description="Proton acceptor" evidence="2">
    <location>
        <position position="184"/>
    </location>
</feature>
<dbReference type="GO" id="GO:0030170">
    <property type="term" value="F:pyridoxal phosphate binding"/>
    <property type="evidence" value="ECO:0007669"/>
    <property type="project" value="TreeGrafter"/>
</dbReference>
<keyword evidence="5" id="KW-0808">Transferase</keyword>
<dbReference type="InterPro" id="IPR015422">
    <property type="entry name" value="PyrdxlP-dep_Trfase_small"/>
</dbReference>
<dbReference type="Gene3D" id="3.40.640.10">
    <property type="entry name" value="Type I PLP-dependent aspartate aminotransferase-like (Major domain)"/>
    <property type="match status" value="1"/>
</dbReference>
<name>A0A512B4H4_9BACT</name>
<evidence type="ECO:0000256" key="1">
    <source>
        <dbReference type="ARBA" id="ARBA00037999"/>
    </source>
</evidence>
<dbReference type="OrthoDB" id="9810913at2"/>
<dbReference type="Pfam" id="PF01041">
    <property type="entry name" value="DegT_DnrJ_EryC1"/>
    <property type="match status" value="1"/>
</dbReference>
<organism evidence="5 6">
    <name type="scientific">Adhaeribacter aerolatus</name>
    <dbReference type="NCBI Taxonomy" id="670289"/>
    <lineage>
        <taxon>Bacteria</taxon>
        <taxon>Pseudomonadati</taxon>
        <taxon>Bacteroidota</taxon>
        <taxon>Cytophagia</taxon>
        <taxon>Cytophagales</taxon>
        <taxon>Hymenobacteraceae</taxon>
        <taxon>Adhaeribacter</taxon>
    </lineage>
</organism>
<dbReference type="PANTHER" id="PTHR30244">
    <property type="entry name" value="TRANSAMINASE"/>
    <property type="match status" value="1"/>
</dbReference>
<accession>A0A512B4H4</accession>
<dbReference type="Gene3D" id="3.90.1150.10">
    <property type="entry name" value="Aspartate Aminotransferase, domain 1"/>
    <property type="match status" value="1"/>
</dbReference>
<dbReference type="GO" id="GO:0000271">
    <property type="term" value="P:polysaccharide biosynthetic process"/>
    <property type="evidence" value="ECO:0007669"/>
    <property type="project" value="TreeGrafter"/>
</dbReference>
<dbReference type="CDD" id="cd00616">
    <property type="entry name" value="AHBA_syn"/>
    <property type="match status" value="1"/>
</dbReference>
<evidence type="ECO:0000256" key="3">
    <source>
        <dbReference type="PIRSR" id="PIRSR000390-2"/>
    </source>
</evidence>
<dbReference type="PIRSF" id="PIRSF000390">
    <property type="entry name" value="PLP_StrS"/>
    <property type="match status" value="1"/>
</dbReference>
<protein>
    <submittedName>
        <fullName evidence="5">Aminotransferase DegT</fullName>
    </submittedName>
</protein>
<evidence type="ECO:0000256" key="2">
    <source>
        <dbReference type="PIRSR" id="PIRSR000390-1"/>
    </source>
</evidence>
<evidence type="ECO:0000256" key="4">
    <source>
        <dbReference type="RuleBase" id="RU004508"/>
    </source>
</evidence>
<dbReference type="SUPFAM" id="SSF53383">
    <property type="entry name" value="PLP-dependent transferases"/>
    <property type="match status" value="1"/>
</dbReference>
<evidence type="ECO:0000313" key="6">
    <source>
        <dbReference type="Proteomes" id="UP000321532"/>
    </source>
</evidence>
<comment type="similarity">
    <text evidence="1 4">Belongs to the DegT/DnrJ/EryC1 family.</text>
</comment>
<dbReference type="InterPro" id="IPR000653">
    <property type="entry name" value="DegT/StrS_aminotransferase"/>
</dbReference>
<keyword evidence="5" id="KW-0032">Aminotransferase</keyword>
<proteinExistence type="inferred from homology"/>
<dbReference type="InterPro" id="IPR015421">
    <property type="entry name" value="PyrdxlP-dep_Trfase_major"/>
</dbReference>
<evidence type="ECO:0000313" key="5">
    <source>
        <dbReference type="EMBL" id="GEO06868.1"/>
    </source>
</evidence>
<dbReference type="RefSeq" id="WP_146903822.1">
    <property type="nucleotide sequence ID" value="NZ_BJYS01000045.1"/>
</dbReference>
<sequence>MDSVIPVNEPLLDGNEKQYLINCIETGWISSEGPYVNQFEALFATKVNRKFGIAVCNGTVALETAVLALGIGKDDEVIMPAFTIISCAAAIVRAGAKPVLVDADPVTWNMDVNQVAANITPRTKAIMVVHIYGLPVDMAPLLAIAAQHGLKIIEDAAEMHGQTYNQKPCGSFGDISIFSFYPNKHITTGEGGMIVTDNPELAAKCRSLRNLCFIPEKRFYHEELGYNFRMTNLQAALGLAQLERLDHFIQIKRAMGQKYHRLLHQVPGLQLPLPTTPFANNIYWVFGIVLTEEIPFNALVAMQKLGALKVQTRPFFYPMHLQPVFHKMSLFQGEHYPVAEKLAERGFYLPSGMALTEEQIHQVAERLQAILV</sequence>
<dbReference type="PANTHER" id="PTHR30244:SF34">
    <property type="entry name" value="DTDP-4-AMINO-4,6-DIDEOXYGALACTOSE TRANSAMINASE"/>
    <property type="match status" value="1"/>
</dbReference>
<dbReference type="EMBL" id="BJYS01000045">
    <property type="protein sequence ID" value="GEO06868.1"/>
    <property type="molecule type" value="Genomic_DNA"/>
</dbReference>
<comment type="caution">
    <text evidence="5">The sequence shown here is derived from an EMBL/GenBank/DDBJ whole genome shotgun (WGS) entry which is preliminary data.</text>
</comment>
<keyword evidence="3 4" id="KW-0663">Pyridoxal phosphate</keyword>
<reference evidence="5 6" key="1">
    <citation type="submission" date="2019-07" db="EMBL/GenBank/DDBJ databases">
        <title>Whole genome shotgun sequence of Adhaeribacter aerolatus NBRC 106133.</title>
        <authorList>
            <person name="Hosoyama A."/>
            <person name="Uohara A."/>
            <person name="Ohji S."/>
            <person name="Ichikawa N."/>
        </authorList>
    </citation>
    <scope>NUCLEOTIDE SEQUENCE [LARGE SCALE GENOMIC DNA]</scope>
    <source>
        <strain evidence="5 6">NBRC 106133</strain>
    </source>
</reference>
<dbReference type="Proteomes" id="UP000321532">
    <property type="component" value="Unassembled WGS sequence"/>
</dbReference>
<gene>
    <name evidence="5" type="ORF">AAE02nite_45320</name>
</gene>
<dbReference type="AlphaFoldDB" id="A0A512B4H4"/>
<feature type="modified residue" description="N6-(pyridoxal phosphate)lysine" evidence="3">
    <location>
        <position position="184"/>
    </location>
</feature>
<dbReference type="InterPro" id="IPR015424">
    <property type="entry name" value="PyrdxlP-dep_Trfase"/>
</dbReference>
<keyword evidence="6" id="KW-1185">Reference proteome</keyword>